<evidence type="ECO:0000313" key="2">
    <source>
        <dbReference type="EMBL" id="NYD51942.1"/>
    </source>
</evidence>
<gene>
    <name evidence="2" type="ORF">BJY14_007925</name>
</gene>
<evidence type="ECO:0000313" key="3">
    <source>
        <dbReference type="Proteomes" id="UP000529783"/>
    </source>
</evidence>
<dbReference type="RefSeq" id="WP_218905792.1">
    <property type="nucleotide sequence ID" value="NZ_JACCBA010000001.1"/>
</dbReference>
<keyword evidence="3" id="KW-1185">Reference proteome</keyword>
<proteinExistence type="predicted"/>
<sequence>MARLDEAITALRALIEHREDLVRARTQTINRLHALLTKLLPAGLPRKLTADIAAKALRGVRPQTVLGCTLRALAVGLVAEIRRLDRRITGVADQISAAVGDSGTTLTELHGIGDLLAARILARTAGVDGHHPDPSPDRRSGLLPAQRRRGEESQRSPARPETTALRRRLPDHDPRHGYLSARRRLTQRGAVDWTDPYLGLGRQPG</sequence>
<dbReference type="EMBL" id="JACCBA010000001">
    <property type="protein sequence ID" value="NYD51942.1"/>
    <property type="molecule type" value="Genomic_DNA"/>
</dbReference>
<feature type="compositionally biased region" description="Basic and acidic residues" evidence="1">
    <location>
        <begin position="128"/>
        <end position="140"/>
    </location>
</feature>
<protein>
    <submittedName>
        <fullName evidence="2">Transposase</fullName>
    </submittedName>
</protein>
<dbReference type="InterPro" id="IPR047650">
    <property type="entry name" value="Transpos_IS110"/>
</dbReference>
<dbReference type="PANTHER" id="PTHR33055">
    <property type="entry name" value="TRANSPOSASE FOR INSERTION SEQUENCE ELEMENT IS1111A"/>
    <property type="match status" value="1"/>
</dbReference>
<dbReference type="PANTHER" id="PTHR33055:SF3">
    <property type="entry name" value="PUTATIVE TRANSPOSASE FOR IS117-RELATED"/>
    <property type="match status" value="1"/>
</dbReference>
<dbReference type="Proteomes" id="UP000529783">
    <property type="component" value="Unassembled WGS sequence"/>
</dbReference>
<organism evidence="2 3">
    <name type="scientific">Actinomadura luteofluorescens</name>
    <dbReference type="NCBI Taxonomy" id="46163"/>
    <lineage>
        <taxon>Bacteria</taxon>
        <taxon>Bacillati</taxon>
        <taxon>Actinomycetota</taxon>
        <taxon>Actinomycetes</taxon>
        <taxon>Streptosporangiales</taxon>
        <taxon>Thermomonosporaceae</taxon>
        <taxon>Actinomadura</taxon>
    </lineage>
</organism>
<name>A0A7Y9EQA0_9ACTN</name>
<evidence type="ECO:0000256" key="1">
    <source>
        <dbReference type="SAM" id="MobiDB-lite"/>
    </source>
</evidence>
<reference evidence="2 3" key="1">
    <citation type="submission" date="2020-07" db="EMBL/GenBank/DDBJ databases">
        <title>Sequencing the genomes of 1000 actinobacteria strains.</title>
        <authorList>
            <person name="Klenk H.-P."/>
        </authorList>
    </citation>
    <scope>NUCLEOTIDE SEQUENCE [LARGE SCALE GENOMIC DNA]</scope>
    <source>
        <strain evidence="2 3">DSM 40398</strain>
    </source>
</reference>
<accession>A0A7Y9EQA0</accession>
<comment type="caution">
    <text evidence="2">The sequence shown here is derived from an EMBL/GenBank/DDBJ whole genome shotgun (WGS) entry which is preliminary data.</text>
</comment>
<feature type="region of interest" description="Disordered" evidence="1">
    <location>
        <begin position="126"/>
        <end position="178"/>
    </location>
</feature>
<dbReference type="AlphaFoldDB" id="A0A7Y9EQA0"/>